<dbReference type="EMBL" id="JEMT01024724">
    <property type="protein sequence ID" value="EXX62429.1"/>
    <property type="molecule type" value="Genomic_DNA"/>
</dbReference>
<dbReference type="GO" id="GO:0005524">
    <property type="term" value="F:ATP binding"/>
    <property type="evidence" value="ECO:0007669"/>
    <property type="project" value="InterPro"/>
</dbReference>
<dbReference type="Proteomes" id="UP000022910">
    <property type="component" value="Unassembled WGS sequence"/>
</dbReference>
<proteinExistence type="predicted"/>
<accession>A0A015K4P6</accession>
<reference evidence="2 3" key="1">
    <citation type="submission" date="2014-02" db="EMBL/GenBank/DDBJ databases">
        <title>Single nucleus genome sequencing reveals high similarity among nuclei of an endomycorrhizal fungus.</title>
        <authorList>
            <person name="Lin K."/>
            <person name="Geurts R."/>
            <person name="Zhang Z."/>
            <person name="Limpens E."/>
            <person name="Saunders D.G."/>
            <person name="Mu D."/>
            <person name="Pang E."/>
            <person name="Cao H."/>
            <person name="Cha H."/>
            <person name="Lin T."/>
            <person name="Zhou Q."/>
            <person name="Shang Y."/>
            <person name="Li Y."/>
            <person name="Ivanov S."/>
            <person name="Sharma T."/>
            <person name="Velzen R.V."/>
            <person name="Ruijter N.D."/>
            <person name="Aanen D.K."/>
            <person name="Win J."/>
            <person name="Kamoun S."/>
            <person name="Bisseling T."/>
            <person name="Huang S."/>
        </authorList>
    </citation>
    <scope>NUCLEOTIDE SEQUENCE [LARGE SCALE GENOMIC DNA]</scope>
    <source>
        <strain evidence="3">DAOM197198w</strain>
    </source>
</reference>
<organism evidence="2 3">
    <name type="scientific">Rhizophagus irregularis (strain DAOM 197198w)</name>
    <name type="common">Glomus intraradices</name>
    <dbReference type="NCBI Taxonomy" id="1432141"/>
    <lineage>
        <taxon>Eukaryota</taxon>
        <taxon>Fungi</taxon>
        <taxon>Fungi incertae sedis</taxon>
        <taxon>Mucoromycota</taxon>
        <taxon>Glomeromycotina</taxon>
        <taxon>Glomeromycetes</taxon>
        <taxon>Glomerales</taxon>
        <taxon>Glomeraceae</taxon>
        <taxon>Rhizophagus</taxon>
    </lineage>
</organism>
<name>A0A015K4P6_RHIIW</name>
<dbReference type="Pfam" id="PF07714">
    <property type="entry name" value="PK_Tyr_Ser-Thr"/>
    <property type="match status" value="1"/>
</dbReference>
<sequence>MEEPKNLWNDVDHEKYQNHVTISFDSTSESEESLVYMKDIEKRKKVYGICGECKEPGTGWKWCQPCNSKRSRKNFINWTSYNNDIDELIQLSQLNAVYYKSRLEWIPFEKFQNITYITKGNNSKIYSAKWNEGCIRYWDIEKQKWSRNPKIVALKSLNNSNDIDIVTNLLNRVKTYLQIYLFNVVHCYGITQDPNTKEYIMVLNYCENGDLRNYYLNSPDMNFGTKIFLLLGIARGLLNIHSAGKAHNNLHSSNILFRKTAYISGLGMCQPAQSDKKEEIYGVLPYIAPEVLREYQYTKASDIYSFGIIMNEFLSEEIPFNDIPHDESLAVKICKGFRPKILEDTPKFLKDLIIKCWDDKIENRPTIDELYQLLKKWNDDIKGNKDNEICSQIKECDEIREKKFKNKSNEEKPESHPQAIYTNRILNFKNLTELLN</sequence>
<comment type="caution">
    <text evidence="2">The sequence shown here is derived from an EMBL/GenBank/DDBJ whole genome shotgun (WGS) entry which is preliminary data.</text>
</comment>
<evidence type="ECO:0000259" key="1">
    <source>
        <dbReference type="PROSITE" id="PS50011"/>
    </source>
</evidence>
<evidence type="ECO:0000313" key="3">
    <source>
        <dbReference type="Proteomes" id="UP000022910"/>
    </source>
</evidence>
<dbReference type="AlphaFoldDB" id="A0A015K4P6"/>
<dbReference type="SUPFAM" id="SSF56112">
    <property type="entry name" value="Protein kinase-like (PK-like)"/>
    <property type="match status" value="1"/>
</dbReference>
<dbReference type="InterPro" id="IPR001245">
    <property type="entry name" value="Ser-Thr/Tyr_kinase_cat_dom"/>
</dbReference>
<dbReference type="Gene3D" id="1.10.510.10">
    <property type="entry name" value="Transferase(Phosphotransferase) domain 1"/>
    <property type="match status" value="1"/>
</dbReference>
<dbReference type="PROSITE" id="PS50011">
    <property type="entry name" value="PROTEIN_KINASE_DOM"/>
    <property type="match status" value="1"/>
</dbReference>
<evidence type="ECO:0000313" key="2">
    <source>
        <dbReference type="EMBL" id="EXX62429.1"/>
    </source>
</evidence>
<dbReference type="InterPro" id="IPR000719">
    <property type="entry name" value="Prot_kinase_dom"/>
</dbReference>
<dbReference type="PANTHER" id="PTHR44329">
    <property type="entry name" value="SERINE/THREONINE-PROTEIN KINASE TNNI3K-RELATED"/>
    <property type="match status" value="1"/>
</dbReference>
<keyword evidence="3" id="KW-1185">Reference proteome</keyword>
<dbReference type="InterPro" id="IPR051681">
    <property type="entry name" value="Ser/Thr_Kinases-Pseudokinases"/>
</dbReference>
<protein>
    <submittedName>
        <fullName evidence="2">Cdc15p</fullName>
    </submittedName>
</protein>
<gene>
    <name evidence="2" type="ORF">RirG_161870</name>
</gene>
<feature type="domain" description="Protein kinase" evidence="1">
    <location>
        <begin position="111"/>
        <end position="378"/>
    </location>
</feature>
<dbReference type="HOGENOM" id="CLU_000288_7_34_1"/>
<dbReference type="InterPro" id="IPR011009">
    <property type="entry name" value="Kinase-like_dom_sf"/>
</dbReference>
<dbReference type="GO" id="GO:0004674">
    <property type="term" value="F:protein serine/threonine kinase activity"/>
    <property type="evidence" value="ECO:0007669"/>
    <property type="project" value="TreeGrafter"/>
</dbReference>